<name>A0A1N7SE34_9BURK</name>
<gene>
    <name evidence="1" type="ORF">BN2475_580034</name>
</gene>
<dbReference type="Proteomes" id="UP000187012">
    <property type="component" value="Unassembled WGS sequence"/>
</dbReference>
<protein>
    <submittedName>
        <fullName evidence="1">Uncharacterized protein</fullName>
    </submittedName>
</protein>
<evidence type="ECO:0000313" key="1">
    <source>
        <dbReference type="EMBL" id="SIT45656.1"/>
    </source>
</evidence>
<organism evidence="1 2">
    <name type="scientific">Paraburkholderia ribeironis</name>
    <dbReference type="NCBI Taxonomy" id="1247936"/>
    <lineage>
        <taxon>Bacteria</taxon>
        <taxon>Pseudomonadati</taxon>
        <taxon>Pseudomonadota</taxon>
        <taxon>Betaproteobacteria</taxon>
        <taxon>Burkholderiales</taxon>
        <taxon>Burkholderiaceae</taxon>
        <taxon>Paraburkholderia</taxon>
    </lineage>
</organism>
<reference evidence="1 2" key="1">
    <citation type="submission" date="2016-12" db="EMBL/GenBank/DDBJ databases">
        <authorList>
            <person name="Song W.-J."/>
            <person name="Kurnit D.M."/>
        </authorList>
    </citation>
    <scope>NUCLEOTIDE SEQUENCE [LARGE SCALE GENOMIC DNA]</scope>
    <source>
        <strain evidence="1 2">STM7296</strain>
    </source>
</reference>
<proteinExistence type="predicted"/>
<dbReference type="STRING" id="1247936.BN2475_580034"/>
<keyword evidence="2" id="KW-1185">Reference proteome</keyword>
<dbReference type="AlphaFoldDB" id="A0A1N7SE34"/>
<evidence type="ECO:0000313" key="2">
    <source>
        <dbReference type="Proteomes" id="UP000187012"/>
    </source>
</evidence>
<accession>A0A1N7SE34</accession>
<sequence length="98" mass="10510">MRSFVCPLLRASSLSIGDGEDACQLTSGGSSQIDAEVYKSYSIWGHAIRQGHEFAASGTITQNNKLIETSGVLGSFESEDEAQLAGLGWCRAWVDDHS</sequence>
<dbReference type="EMBL" id="CYGX02000058">
    <property type="protein sequence ID" value="SIT45656.1"/>
    <property type="molecule type" value="Genomic_DNA"/>
</dbReference>